<keyword evidence="2" id="KW-1185">Reference proteome</keyword>
<dbReference type="InterPro" id="IPR007460">
    <property type="entry name" value="BrnT_toxin"/>
</dbReference>
<dbReference type="Pfam" id="PF04365">
    <property type="entry name" value="BrnT_toxin"/>
    <property type="match status" value="1"/>
</dbReference>
<reference evidence="1" key="1">
    <citation type="journal article" date="2015" name="ISME J.">
        <title>Draft Genome Sequence of Streptomyces incarnatus NRRL8089, which Produces the Nucleoside Antibiotic Sinefungin.</title>
        <authorList>
            <person name="Oshima K."/>
            <person name="Hattori M."/>
            <person name="Shimizu H."/>
            <person name="Fukuda K."/>
            <person name="Nemoto M."/>
            <person name="Inagaki K."/>
            <person name="Tamura T."/>
        </authorList>
    </citation>
    <scope>NUCLEOTIDE SEQUENCE</scope>
    <source>
        <strain evidence="1">FACHB-1277</strain>
    </source>
</reference>
<dbReference type="InterPro" id="IPR038573">
    <property type="entry name" value="BrnT_sf"/>
</dbReference>
<sequence length="103" mass="12308">MDFEWDNKKNNANIAKHGIDFEFAKEIFSGIWISKPDNRKDYGESRFIAIGGLEEFVLLAVYTLRGQRIRLISVRLANKEEKRIYYGYIERRTIENPWSDERF</sequence>
<accession>A0A926UTT2</accession>
<dbReference type="Gene3D" id="3.10.450.530">
    <property type="entry name" value="Ribonuclease toxin, BrnT, of type II toxin-antitoxin system"/>
    <property type="match status" value="1"/>
</dbReference>
<proteinExistence type="predicted"/>
<protein>
    <submittedName>
        <fullName evidence="1">BrnT family toxin</fullName>
    </submittedName>
</protein>
<evidence type="ECO:0000313" key="1">
    <source>
        <dbReference type="EMBL" id="MBD2151215.1"/>
    </source>
</evidence>
<comment type="caution">
    <text evidence="1">The sequence shown here is derived from an EMBL/GenBank/DDBJ whole genome shotgun (WGS) entry which is preliminary data.</text>
</comment>
<evidence type="ECO:0000313" key="2">
    <source>
        <dbReference type="Proteomes" id="UP000631421"/>
    </source>
</evidence>
<name>A0A926UTT2_9CYAN</name>
<organism evidence="1 2">
    <name type="scientific">Pseudanabaena cinerea FACHB-1277</name>
    <dbReference type="NCBI Taxonomy" id="2949581"/>
    <lineage>
        <taxon>Bacteria</taxon>
        <taxon>Bacillati</taxon>
        <taxon>Cyanobacteriota</taxon>
        <taxon>Cyanophyceae</taxon>
        <taxon>Pseudanabaenales</taxon>
        <taxon>Pseudanabaenaceae</taxon>
        <taxon>Pseudanabaena</taxon>
        <taxon>Pseudanabaena cinerea</taxon>
    </lineage>
</organism>
<gene>
    <name evidence="1" type="ORF">H6F44_13950</name>
</gene>
<reference evidence="1" key="2">
    <citation type="submission" date="2020-08" db="EMBL/GenBank/DDBJ databases">
        <authorList>
            <person name="Chen M."/>
            <person name="Teng W."/>
            <person name="Zhao L."/>
            <person name="Hu C."/>
            <person name="Zhou Y."/>
            <person name="Han B."/>
            <person name="Song L."/>
            <person name="Shu W."/>
        </authorList>
    </citation>
    <scope>NUCLEOTIDE SEQUENCE</scope>
    <source>
        <strain evidence="1">FACHB-1277</strain>
    </source>
</reference>
<dbReference type="Proteomes" id="UP000631421">
    <property type="component" value="Unassembled WGS sequence"/>
</dbReference>
<dbReference type="RefSeq" id="WP_190351628.1">
    <property type="nucleotide sequence ID" value="NZ_JACJPY010000045.1"/>
</dbReference>
<dbReference type="AlphaFoldDB" id="A0A926UTT2"/>
<dbReference type="EMBL" id="JACJPY010000045">
    <property type="protein sequence ID" value="MBD2151215.1"/>
    <property type="molecule type" value="Genomic_DNA"/>
</dbReference>